<keyword evidence="2" id="KW-1185">Reference proteome</keyword>
<proteinExistence type="predicted"/>
<evidence type="ECO:0000313" key="1">
    <source>
        <dbReference type="EMBL" id="MBZ1350426.1"/>
    </source>
</evidence>
<dbReference type="AlphaFoldDB" id="A0A953N7R6"/>
<reference evidence="1" key="1">
    <citation type="submission" date="2021-07" db="EMBL/GenBank/DDBJ databases">
        <title>New genus and species of the family Alcaligenaceae.</title>
        <authorList>
            <person name="Hahn M.W."/>
        </authorList>
    </citation>
    <scope>NUCLEOTIDE SEQUENCE</scope>
    <source>
        <strain evidence="1">LF4-65</strain>
    </source>
</reference>
<protein>
    <submittedName>
        <fullName evidence="1">Uncharacterized protein</fullName>
    </submittedName>
</protein>
<organism evidence="1 2">
    <name type="scientific">Zwartia hollandica</name>
    <dbReference type="NCBI Taxonomy" id="324606"/>
    <lineage>
        <taxon>Bacteria</taxon>
        <taxon>Pseudomonadati</taxon>
        <taxon>Pseudomonadota</taxon>
        <taxon>Betaproteobacteria</taxon>
        <taxon>Burkholderiales</taxon>
        <taxon>Alcaligenaceae</taxon>
        <taxon>Zwartia</taxon>
    </lineage>
</organism>
<dbReference type="RefSeq" id="WP_259660801.1">
    <property type="nucleotide sequence ID" value="NZ_JAHXRI010000006.1"/>
</dbReference>
<gene>
    <name evidence="1" type="ORF">KZZ10_07180</name>
</gene>
<comment type="caution">
    <text evidence="1">The sequence shown here is derived from an EMBL/GenBank/DDBJ whole genome shotgun (WGS) entry which is preliminary data.</text>
</comment>
<evidence type="ECO:0000313" key="2">
    <source>
        <dbReference type="Proteomes" id="UP000739565"/>
    </source>
</evidence>
<name>A0A953N7R6_9BURK</name>
<dbReference type="EMBL" id="JAHXRI010000006">
    <property type="protein sequence ID" value="MBZ1350426.1"/>
    <property type="molecule type" value="Genomic_DNA"/>
</dbReference>
<dbReference type="Proteomes" id="UP000739565">
    <property type="component" value="Unassembled WGS sequence"/>
</dbReference>
<accession>A0A953N7R6</accession>
<sequence>MGDLGISKVRSVLMCVVAAAALVGCAIPRPEGSTLIPAPQNLTEPVCIAPPVDNLLVGAWYILRKQPGVVGEIQTLLTLSPDGKMTQQTRVKQGRNIRSELREAGCWDAPAGKLVLRTHRSNGELVDYRDPIYVSTYLIERNDAKRAVVREDKAGSRPMTAQKVHASFKLQ</sequence>